<dbReference type="Pfam" id="PF08770">
    <property type="entry name" value="SoxZ"/>
    <property type="match status" value="1"/>
</dbReference>
<feature type="domain" description="Sulphur oxidation protein SoxZ" evidence="1">
    <location>
        <begin position="9"/>
        <end position="100"/>
    </location>
</feature>
<name>B3QVQ8_CHLT3</name>
<dbReference type="RefSeq" id="WP_012499199.1">
    <property type="nucleotide sequence ID" value="NC_011026.1"/>
</dbReference>
<dbReference type="Proteomes" id="UP000001208">
    <property type="component" value="Chromosome"/>
</dbReference>
<dbReference type="Gene3D" id="2.60.40.10">
    <property type="entry name" value="Immunoglobulins"/>
    <property type="match status" value="1"/>
</dbReference>
<gene>
    <name evidence="2" type="ordered locus">Ctha_0645</name>
</gene>
<dbReference type="KEGG" id="cts:Ctha_0645"/>
<dbReference type="EMBL" id="CP001100">
    <property type="protein sequence ID" value="ACF13115.1"/>
    <property type="molecule type" value="Genomic_DNA"/>
</dbReference>
<dbReference type="SUPFAM" id="SSF81296">
    <property type="entry name" value="E set domains"/>
    <property type="match status" value="1"/>
</dbReference>
<evidence type="ECO:0000259" key="1">
    <source>
        <dbReference type="Pfam" id="PF08770"/>
    </source>
</evidence>
<dbReference type="InterPro" id="IPR013783">
    <property type="entry name" value="Ig-like_fold"/>
</dbReference>
<dbReference type="AlphaFoldDB" id="B3QVQ8"/>
<dbReference type="eggNOG" id="COG5501">
    <property type="taxonomic scope" value="Bacteria"/>
</dbReference>
<dbReference type="InterPro" id="IPR014756">
    <property type="entry name" value="Ig_E-set"/>
</dbReference>
<organism evidence="2 3">
    <name type="scientific">Chloroherpeton thalassium (strain ATCC 35110 / GB-78)</name>
    <dbReference type="NCBI Taxonomy" id="517418"/>
    <lineage>
        <taxon>Bacteria</taxon>
        <taxon>Pseudomonadati</taxon>
        <taxon>Chlorobiota</taxon>
        <taxon>Chlorobiia</taxon>
        <taxon>Chlorobiales</taxon>
        <taxon>Chloroherpetonaceae</taxon>
        <taxon>Chloroherpeton</taxon>
    </lineage>
</organism>
<dbReference type="OrthoDB" id="9795530at2"/>
<keyword evidence="3" id="KW-1185">Reference proteome</keyword>
<proteinExistence type="predicted"/>
<accession>B3QVQ8</accession>
<dbReference type="InterPro" id="IPR030995">
    <property type="entry name" value="SoxZ"/>
</dbReference>
<protein>
    <submittedName>
        <fullName evidence="2">Sulphur oxidation protein SoxZ</fullName>
    </submittedName>
</protein>
<dbReference type="NCBIfam" id="TIGR04490">
    <property type="entry name" value="SoxZ_true"/>
    <property type="match status" value="1"/>
</dbReference>
<reference evidence="2 3" key="1">
    <citation type="submission" date="2008-06" db="EMBL/GenBank/DDBJ databases">
        <title>Complete sequence of Chloroherpeton thalassium ATCC 35110.</title>
        <authorList>
            <consortium name="US DOE Joint Genome Institute"/>
            <person name="Lucas S."/>
            <person name="Copeland A."/>
            <person name="Lapidus A."/>
            <person name="Glavina del Rio T."/>
            <person name="Dalin E."/>
            <person name="Tice H."/>
            <person name="Bruce D."/>
            <person name="Goodwin L."/>
            <person name="Pitluck S."/>
            <person name="Schmutz J."/>
            <person name="Larimer F."/>
            <person name="Land M."/>
            <person name="Hauser L."/>
            <person name="Kyrpides N."/>
            <person name="Mikhailova N."/>
            <person name="Liu Z."/>
            <person name="Li T."/>
            <person name="Zhao F."/>
            <person name="Overmann J."/>
            <person name="Bryant D.A."/>
            <person name="Richardson P."/>
        </authorList>
    </citation>
    <scope>NUCLEOTIDE SEQUENCE [LARGE SCALE GENOMIC DNA]</scope>
    <source>
        <strain evidence="3">ATCC 35110 / GB-78</strain>
    </source>
</reference>
<dbReference type="STRING" id="517418.Ctha_0645"/>
<dbReference type="InterPro" id="IPR014880">
    <property type="entry name" value="SoxZ_dom"/>
</dbReference>
<sequence length="105" mass="11557">MAANKIRMVAKEANGIVTVKAVINHPNESGFRKDEDGNFVPAHHLTEAEAKLNGQRLMQMQLGPSIAKNPLISFQFLGKKGDKLHVLFKDNKNEVFTADTEVVSA</sequence>
<dbReference type="HOGENOM" id="CLU_172621_0_1_10"/>
<evidence type="ECO:0000313" key="3">
    <source>
        <dbReference type="Proteomes" id="UP000001208"/>
    </source>
</evidence>
<evidence type="ECO:0000313" key="2">
    <source>
        <dbReference type="EMBL" id="ACF13115.1"/>
    </source>
</evidence>